<dbReference type="SUPFAM" id="SSF55729">
    <property type="entry name" value="Acyl-CoA N-acyltransferases (Nat)"/>
    <property type="match status" value="1"/>
</dbReference>
<keyword evidence="5" id="KW-0012">Acyltransferase</keyword>
<evidence type="ECO:0000256" key="4">
    <source>
        <dbReference type="ARBA" id="ARBA00023098"/>
    </source>
</evidence>
<comment type="function">
    <text evidence="9">Catalyzes the first step in the biosynthesis of ornithine lipids, which are phosphorus-free membrane lipids. Catalyzes the 3-hydroxyacyl-acyl carrier protein-dependent acylation of ornithine to form lyso-ornithine lipid (LOL).</text>
</comment>
<proteinExistence type="inferred from homology"/>
<gene>
    <name evidence="11" type="ORF">JYU29_00485</name>
</gene>
<protein>
    <recommendedName>
        <fullName evidence="8">L-ornithine N(alpha)-acyltransferase</fullName>
        <ecNumber evidence="7">2.3.2.30</ecNumber>
    </recommendedName>
</protein>
<evidence type="ECO:0000256" key="7">
    <source>
        <dbReference type="ARBA" id="ARBA00039058"/>
    </source>
</evidence>
<evidence type="ECO:0000256" key="3">
    <source>
        <dbReference type="ARBA" id="ARBA00022679"/>
    </source>
</evidence>
<sequence length="288" mass="31459">MMNHVTFAFDTNRFETGHAGLAPMTATLMPLGKIGSLEARLATSEAEIEAAQKLRFSVFYEELGATRQTAHRLDQRDADRFDSICDHLLVFDTALPGPSANQIVGCYRLLRQETADATGGFYSADEFEFNTLVARHPTLNFLELGRSCVLPAYRSKRTIELLWQAIWAYVKHHGIDVMAGCASFHGTIPAAHAEALSFLAHHCTGEGDWAVRAVAERFAPMDLMPAEAINAKAALAAMPPLVKGYLRLGAKFGEGCVIDHDFGTTDVFVVLPVSAISERYITYYGGGA</sequence>
<comment type="catalytic activity">
    <reaction evidence="10">
        <text>a (3R)-hydroxyacyl-[ACP] + L-ornithine = a lyso-ornithine lipid + holo-[ACP] + H(+)</text>
        <dbReference type="Rhea" id="RHEA:20633"/>
        <dbReference type="Rhea" id="RHEA-COMP:9685"/>
        <dbReference type="Rhea" id="RHEA-COMP:9945"/>
        <dbReference type="ChEBI" id="CHEBI:15378"/>
        <dbReference type="ChEBI" id="CHEBI:46911"/>
        <dbReference type="ChEBI" id="CHEBI:64479"/>
        <dbReference type="ChEBI" id="CHEBI:78827"/>
        <dbReference type="ChEBI" id="CHEBI:138482"/>
        <dbReference type="EC" id="2.3.2.30"/>
    </reaction>
    <physiologicalReaction direction="left-to-right" evidence="10">
        <dbReference type="Rhea" id="RHEA:20634"/>
    </physiologicalReaction>
</comment>
<keyword evidence="3" id="KW-0808">Transferase</keyword>
<evidence type="ECO:0000313" key="11">
    <source>
        <dbReference type="EMBL" id="MBS9719158.1"/>
    </source>
</evidence>
<evidence type="ECO:0000313" key="12">
    <source>
        <dbReference type="Proteomes" id="UP001297272"/>
    </source>
</evidence>
<dbReference type="EC" id="2.3.2.30" evidence="7"/>
<evidence type="ECO:0000256" key="5">
    <source>
        <dbReference type="ARBA" id="ARBA00023315"/>
    </source>
</evidence>
<accession>A0ABS5RQ48</accession>
<comment type="caution">
    <text evidence="11">The sequence shown here is derived from an EMBL/GenBank/DDBJ whole genome shotgun (WGS) entry which is preliminary data.</text>
</comment>
<keyword evidence="4" id="KW-0443">Lipid metabolism</keyword>
<evidence type="ECO:0000256" key="2">
    <source>
        <dbReference type="ARBA" id="ARBA00022516"/>
    </source>
</evidence>
<dbReference type="EMBL" id="JAFMNX010000001">
    <property type="protein sequence ID" value="MBS9719158.1"/>
    <property type="molecule type" value="Genomic_DNA"/>
</dbReference>
<evidence type="ECO:0000256" key="1">
    <source>
        <dbReference type="ARBA" id="ARBA00005189"/>
    </source>
</evidence>
<dbReference type="Pfam" id="PF13444">
    <property type="entry name" value="Acetyltransf_5"/>
    <property type="match status" value="1"/>
</dbReference>
<reference evidence="11 12" key="1">
    <citation type="submission" date="2021-03" db="EMBL/GenBank/DDBJ databases">
        <title>Tianweitania aestuarii sp. nov., isolated from a tidal flat.</title>
        <authorList>
            <person name="Park S."/>
            <person name="Yoon J.-H."/>
        </authorList>
    </citation>
    <scope>NUCLEOTIDE SEQUENCE [LARGE SCALE GENOMIC DNA]</scope>
    <source>
        <strain evidence="11 12">BSSL-BM11</strain>
    </source>
</reference>
<evidence type="ECO:0000256" key="10">
    <source>
        <dbReference type="ARBA" id="ARBA00047785"/>
    </source>
</evidence>
<comment type="similarity">
    <text evidence="6">Belongs to the acetyltransferase family. OlsB subfamily.</text>
</comment>
<dbReference type="InterPro" id="IPR052351">
    <property type="entry name" value="Ornithine_N-alpha-AT"/>
</dbReference>
<comment type="pathway">
    <text evidence="1">Lipid metabolism.</text>
</comment>
<dbReference type="PANTHER" id="PTHR37323">
    <property type="entry name" value="GCN5-RELATED N-ACETYLTRANSFERASE"/>
    <property type="match status" value="1"/>
</dbReference>
<name>A0ABS5RQ48_9HYPH</name>
<dbReference type="InterPro" id="IPR016181">
    <property type="entry name" value="Acyl_CoA_acyltransferase"/>
</dbReference>
<evidence type="ECO:0000256" key="6">
    <source>
        <dbReference type="ARBA" id="ARBA00038095"/>
    </source>
</evidence>
<dbReference type="Proteomes" id="UP001297272">
    <property type="component" value="Unassembled WGS sequence"/>
</dbReference>
<evidence type="ECO:0000256" key="8">
    <source>
        <dbReference type="ARBA" id="ARBA00039866"/>
    </source>
</evidence>
<evidence type="ECO:0000256" key="9">
    <source>
        <dbReference type="ARBA" id="ARBA00045724"/>
    </source>
</evidence>
<keyword evidence="12" id="KW-1185">Reference proteome</keyword>
<dbReference type="PANTHER" id="PTHR37323:SF1">
    <property type="entry name" value="L-ORNITHINE N(ALPHA)-ACYLTRANSFERASE"/>
    <property type="match status" value="1"/>
</dbReference>
<dbReference type="Gene3D" id="3.40.630.30">
    <property type="match status" value="1"/>
</dbReference>
<keyword evidence="2" id="KW-0444">Lipid biosynthesis</keyword>
<organism evidence="11 12">
    <name type="scientific">Tianweitania aestuarii</name>
    <dbReference type="NCBI Taxonomy" id="2814886"/>
    <lineage>
        <taxon>Bacteria</taxon>
        <taxon>Pseudomonadati</taxon>
        <taxon>Pseudomonadota</taxon>
        <taxon>Alphaproteobacteria</taxon>
        <taxon>Hyphomicrobiales</taxon>
        <taxon>Phyllobacteriaceae</taxon>
        <taxon>Tianweitania</taxon>
    </lineage>
</organism>